<dbReference type="Pfam" id="PF13237">
    <property type="entry name" value="Fer4_10"/>
    <property type="match status" value="1"/>
</dbReference>
<dbReference type="InterPro" id="IPR011538">
    <property type="entry name" value="Nuo51_FMN-bd"/>
</dbReference>
<feature type="binding site" evidence="8">
    <location>
        <position position="359"/>
    </location>
    <ligand>
        <name>[4Fe-4S] cluster</name>
        <dbReference type="ChEBI" id="CHEBI:49883"/>
        <label>1</label>
    </ligand>
</feature>
<evidence type="ECO:0000256" key="3">
    <source>
        <dbReference type="ARBA" id="ARBA00022723"/>
    </source>
</evidence>
<evidence type="ECO:0000313" key="10">
    <source>
        <dbReference type="EMBL" id="AEI15091.1"/>
    </source>
</evidence>
<dbReference type="Pfam" id="PF10531">
    <property type="entry name" value="SLBB"/>
    <property type="match status" value="1"/>
</dbReference>
<dbReference type="HOGENOM" id="CLU_010808_6_0_0"/>
<protein>
    <recommendedName>
        <fullName evidence="8">Ion-translocating oxidoreductase complex subunit C</fullName>
        <ecNumber evidence="8">7.-.-.-</ecNumber>
    </recommendedName>
    <alternativeName>
        <fullName evidence="8">Rnf electron transport complex subunit C</fullName>
    </alternativeName>
</protein>
<dbReference type="KEGG" id="fsi:Flexsi_1441"/>
<keyword evidence="7 8" id="KW-0411">Iron-sulfur</keyword>
<dbReference type="PANTHER" id="PTHR43034">
    <property type="entry name" value="ION-TRANSLOCATING OXIDOREDUCTASE COMPLEX SUBUNIT C"/>
    <property type="match status" value="1"/>
</dbReference>
<dbReference type="Gene3D" id="3.30.70.20">
    <property type="match status" value="1"/>
</dbReference>
<feature type="binding site" evidence="8">
    <location>
        <position position="398"/>
    </location>
    <ligand>
        <name>[4Fe-4S] cluster</name>
        <dbReference type="ChEBI" id="CHEBI:49883"/>
        <label>2</label>
    </ligand>
</feature>
<feature type="binding site" evidence="8">
    <location>
        <position position="401"/>
    </location>
    <ligand>
        <name>[4Fe-4S] cluster</name>
        <dbReference type="ChEBI" id="CHEBI:49883"/>
        <label>2</label>
    </ligand>
</feature>
<comment type="subcellular location">
    <subcellularLocation>
        <location evidence="8">Cell inner membrane</location>
        <topology evidence="8">Peripheral membrane protein</topology>
    </subcellularLocation>
</comment>
<dbReference type="Pfam" id="PF13375">
    <property type="entry name" value="RnfC_N"/>
    <property type="match status" value="1"/>
</dbReference>
<feature type="binding site" evidence="8">
    <location>
        <position position="356"/>
    </location>
    <ligand>
        <name>[4Fe-4S] cluster</name>
        <dbReference type="ChEBI" id="CHEBI:49883"/>
        <label>1</label>
    </ligand>
</feature>
<keyword evidence="2 8" id="KW-0004">4Fe-4S</keyword>
<name>F8E894_FLESM</name>
<comment type="subunit">
    <text evidence="8">The complex is composed of six subunits: RnfA, RnfB, RnfC, RnfD, RnfE and RnfG.</text>
</comment>
<comment type="function">
    <text evidence="8">Part of a membrane-bound complex that couples electron transfer with translocation of ions across the membrane.</text>
</comment>
<dbReference type="eggNOG" id="COG4656">
    <property type="taxonomic scope" value="Bacteria"/>
</dbReference>
<gene>
    <name evidence="8" type="primary">rnfC</name>
    <name evidence="10" type="ordered locus">Flexsi_1441</name>
</gene>
<evidence type="ECO:0000256" key="8">
    <source>
        <dbReference type="HAMAP-Rule" id="MF_00461"/>
    </source>
</evidence>
<evidence type="ECO:0000256" key="6">
    <source>
        <dbReference type="ARBA" id="ARBA00023004"/>
    </source>
</evidence>
<dbReference type="GO" id="GO:0046872">
    <property type="term" value="F:metal ion binding"/>
    <property type="evidence" value="ECO:0007669"/>
    <property type="project" value="UniProtKB-KW"/>
</dbReference>
<feature type="binding site" evidence="8">
    <location>
        <position position="366"/>
    </location>
    <ligand>
        <name>[4Fe-4S] cluster</name>
        <dbReference type="ChEBI" id="CHEBI:49883"/>
        <label>2</label>
    </ligand>
</feature>
<keyword evidence="8" id="KW-0997">Cell inner membrane</keyword>
<dbReference type="InterPro" id="IPR010208">
    <property type="entry name" value="Ion_transpt_RnfC/RsxC"/>
</dbReference>
<dbReference type="HAMAP" id="MF_00461">
    <property type="entry name" value="RsxC_RnfC"/>
    <property type="match status" value="1"/>
</dbReference>
<dbReference type="Pfam" id="PF01512">
    <property type="entry name" value="Complex1_51K"/>
    <property type="match status" value="1"/>
</dbReference>
<dbReference type="Proteomes" id="UP000006621">
    <property type="component" value="Chromosome"/>
</dbReference>
<feature type="domain" description="4Fe-4S ferredoxin-type" evidence="9">
    <location>
        <begin position="384"/>
        <end position="415"/>
    </location>
</feature>
<dbReference type="GO" id="GO:0022900">
    <property type="term" value="P:electron transport chain"/>
    <property type="evidence" value="ECO:0007669"/>
    <property type="project" value="UniProtKB-UniRule"/>
</dbReference>
<dbReference type="SUPFAM" id="SSF46548">
    <property type="entry name" value="alpha-helical ferredoxin"/>
    <property type="match status" value="1"/>
</dbReference>
<keyword evidence="8" id="KW-1278">Translocase</keyword>
<dbReference type="GO" id="GO:0005886">
    <property type="term" value="C:plasma membrane"/>
    <property type="evidence" value="ECO:0007669"/>
    <property type="project" value="UniProtKB-SubCell"/>
</dbReference>
<organism evidence="10 11">
    <name type="scientific">Flexistipes sinusarabici (strain ATCC 49648 / DSM 4947 / MAS 10)</name>
    <dbReference type="NCBI Taxonomy" id="717231"/>
    <lineage>
        <taxon>Bacteria</taxon>
        <taxon>Pseudomonadati</taxon>
        <taxon>Deferribacterota</taxon>
        <taxon>Deferribacteres</taxon>
        <taxon>Deferribacterales</taxon>
        <taxon>Flexistipitaceae</taxon>
        <taxon>Flexistipes</taxon>
    </lineage>
</organism>
<keyword evidence="5 8" id="KW-0249">Electron transport</keyword>
<dbReference type="Gene3D" id="3.10.20.600">
    <property type="match status" value="1"/>
</dbReference>
<evidence type="ECO:0000256" key="7">
    <source>
        <dbReference type="ARBA" id="ARBA00023014"/>
    </source>
</evidence>
<dbReference type="InterPro" id="IPR026902">
    <property type="entry name" value="RnfC_N"/>
</dbReference>
<dbReference type="InterPro" id="IPR017900">
    <property type="entry name" value="4Fe4S_Fe_S_CS"/>
</dbReference>
<dbReference type="RefSeq" id="WP_013886573.1">
    <property type="nucleotide sequence ID" value="NC_015672.1"/>
</dbReference>
<keyword evidence="8" id="KW-0472">Membrane</keyword>
<reference evidence="10 11" key="1">
    <citation type="journal article" date="2011" name="Stand. Genomic Sci.">
        <title>Genome sequence of the moderately thermophilic halophile Flexistipes sinusarabici strain (MAS10).</title>
        <authorList>
            <person name="Lapidus A."/>
            <person name="Chertkov O."/>
            <person name="Nolan M."/>
            <person name="Lucas S."/>
            <person name="Hammon N."/>
            <person name="Deshpande S."/>
            <person name="Cheng J.F."/>
            <person name="Tapia R."/>
            <person name="Han C."/>
            <person name="Goodwin L."/>
            <person name="Pitluck S."/>
            <person name="Liolios K."/>
            <person name="Pagani I."/>
            <person name="Ivanova N."/>
            <person name="Huntemann M."/>
            <person name="Mavromatis K."/>
            <person name="Mikhailova N."/>
            <person name="Pati A."/>
            <person name="Chen A."/>
            <person name="Palaniappan K."/>
            <person name="Land M."/>
            <person name="Hauser L."/>
            <person name="Brambilla E.M."/>
            <person name="Rohde M."/>
            <person name="Abt B."/>
            <person name="Spring S."/>
            <person name="Goker M."/>
            <person name="Bristow J."/>
            <person name="Eisen J.A."/>
            <person name="Markowitz V."/>
            <person name="Hugenholtz P."/>
            <person name="Kyrpides N.C."/>
            <person name="Klenk H.P."/>
            <person name="Woyke T."/>
        </authorList>
    </citation>
    <scope>NUCLEOTIDE SEQUENCE [LARGE SCALE GENOMIC DNA]</scope>
    <source>
        <strain evidence="11">DSM 4947 / MAS 10</strain>
    </source>
</reference>
<dbReference type="SUPFAM" id="SSF142019">
    <property type="entry name" value="Nqo1 FMN-binding domain-like"/>
    <property type="match status" value="1"/>
</dbReference>
<reference evidence="11" key="2">
    <citation type="submission" date="2011-06" db="EMBL/GenBank/DDBJ databases">
        <title>The complete genome of Flexistipes sinusarabici DSM 4947.</title>
        <authorList>
            <person name="Lucas S."/>
            <person name="Han J."/>
            <person name="Lapidus A."/>
            <person name="Bruce D."/>
            <person name="Goodwin L."/>
            <person name="Pitluck S."/>
            <person name="Peters L."/>
            <person name="Kyrpides N."/>
            <person name="Mavromatis K."/>
            <person name="Ivanova N."/>
            <person name="Mikhailova N."/>
            <person name="Chertkov O."/>
            <person name="Detter J.C."/>
            <person name="Tapia R."/>
            <person name="Han C."/>
            <person name="Land M."/>
            <person name="Hauser L."/>
            <person name="Markowitz V."/>
            <person name="Cheng J.-F."/>
            <person name="Hugenholtz P."/>
            <person name="Woyke T."/>
            <person name="Wu D."/>
            <person name="Spring S."/>
            <person name="Schroeder M."/>
            <person name="Brambilla E."/>
            <person name="Klenk H.-P."/>
            <person name="Eisen J.A."/>
        </authorList>
    </citation>
    <scope>NUCLEOTIDE SEQUENCE [LARGE SCALE GENOMIC DNA]</scope>
    <source>
        <strain evidence="11">DSM 4947 / MAS 10</strain>
    </source>
</reference>
<keyword evidence="3 8" id="KW-0479">Metal-binding</keyword>
<evidence type="ECO:0000256" key="2">
    <source>
        <dbReference type="ARBA" id="ARBA00022485"/>
    </source>
</evidence>
<dbReference type="InterPro" id="IPR017896">
    <property type="entry name" value="4Fe4S_Fe-S-bd"/>
</dbReference>
<keyword evidence="6 8" id="KW-0408">Iron</keyword>
<dbReference type="OrthoDB" id="9767754at2"/>
<dbReference type="PROSITE" id="PS00198">
    <property type="entry name" value="4FE4S_FER_1"/>
    <property type="match status" value="2"/>
</dbReference>
<dbReference type="STRING" id="717231.Flexsi_1441"/>
<dbReference type="EMBL" id="CP002858">
    <property type="protein sequence ID" value="AEI15091.1"/>
    <property type="molecule type" value="Genomic_DNA"/>
</dbReference>
<dbReference type="EC" id="7.-.-.-" evidence="8"/>
<evidence type="ECO:0000259" key="9">
    <source>
        <dbReference type="PROSITE" id="PS51379"/>
    </source>
</evidence>
<dbReference type="Gene3D" id="3.40.50.11540">
    <property type="entry name" value="NADH-ubiquinone oxidoreductase 51kDa subunit"/>
    <property type="match status" value="1"/>
</dbReference>
<keyword evidence="1 8" id="KW-0813">Transport</keyword>
<dbReference type="GO" id="GO:0009055">
    <property type="term" value="F:electron transfer activity"/>
    <property type="evidence" value="ECO:0007669"/>
    <property type="project" value="InterPro"/>
</dbReference>
<feature type="domain" description="4Fe-4S ferredoxin-type" evidence="9">
    <location>
        <begin position="347"/>
        <end position="376"/>
    </location>
</feature>
<dbReference type="GO" id="GO:0051539">
    <property type="term" value="F:4 iron, 4 sulfur cluster binding"/>
    <property type="evidence" value="ECO:0007669"/>
    <property type="project" value="UniProtKB-KW"/>
</dbReference>
<evidence type="ECO:0000313" key="11">
    <source>
        <dbReference type="Proteomes" id="UP000006621"/>
    </source>
</evidence>
<keyword evidence="4 8" id="KW-0677">Repeat</keyword>
<evidence type="ECO:0000256" key="1">
    <source>
        <dbReference type="ARBA" id="ARBA00022448"/>
    </source>
</evidence>
<dbReference type="PANTHER" id="PTHR43034:SF2">
    <property type="entry name" value="ION-TRANSLOCATING OXIDOREDUCTASE COMPLEX SUBUNIT C"/>
    <property type="match status" value="1"/>
</dbReference>
<feature type="binding site" evidence="8">
    <location>
        <position position="405"/>
    </location>
    <ligand>
        <name>[4Fe-4S] cluster</name>
        <dbReference type="ChEBI" id="CHEBI:49883"/>
        <label>1</label>
    </ligand>
</feature>
<dbReference type="InterPro" id="IPR037225">
    <property type="entry name" value="Nuo51_FMN-bd_sf"/>
</dbReference>
<evidence type="ECO:0000256" key="5">
    <source>
        <dbReference type="ARBA" id="ARBA00022982"/>
    </source>
</evidence>
<dbReference type="NCBIfam" id="NF003454">
    <property type="entry name" value="PRK05035.1"/>
    <property type="match status" value="1"/>
</dbReference>
<dbReference type="PROSITE" id="PS51379">
    <property type="entry name" value="4FE4S_FER_2"/>
    <property type="match status" value="2"/>
</dbReference>
<comment type="similarity">
    <text evidence="8">Belongs to the 4Fe4S bacterial-type ferredoxin family. RnfC subfamily.</text>
</comment>
<sequence>MTNGFIGGIHPDYKKTLTADKPIEKLSYEKDEIVSIPLSQHIGAPAQELVKKKEQVLCGQKIGASKGFISTNIHSSVTGEVVSIGNLNSPLTGKVKGINIKISNPEDSPKQIITGKKFQDLILEAGIVGMGGATFPTHVKLSPPKKIDTLIINGAECEPFLTCDYRQMIESTEEIIKGAKIIQDELKIEKLIIAVEDNKPEAIKAFNKYVHGFNFEVKALPTVYPQGGEKQLILSVLGRIVPEGKLPLEVGVIVHNVATCKALYDAVENGLPLTERAVTVTGAVKEPKNLLVKIGTPVSKLIDACGGYVGEPEKIVIGGPMMGFSTNTTDMPVSKATSGVIVFRKEDLPSLKMTNCIRCGRCVNACPMGLVPAIMEQFAISELYERLLDWHVLNCIECGCCSYVCPARRPLVGYFKTGKRQVMNIVKKRENK</sequence>
<dbReference type="InterPro" id="IPR019554">
    <property type="entry name" value="Soluble_ligand-bd"/>
</dbReference>
<proteinExistence type="inferred from homology"/>
<feature type="binding site" evidence="8">
    <location>
        <position position="362"/>
    </location>
    <ligand>
        <name>[4Fe-4S] cluster</name>
        <dbReference type="ChEBI" id="CHEBI:49883"/>
        <label>1</label>
    </ligand>
</feature>
<feature type="binding site" evidence="8">
    <location>
        <position position="395"/>
    </location>
    <ligand>
        <name>[4Fe-4S] cluster</name>
        <dbReference type="ChEBI" id="CHEBI:49883"/>
        <label>2</label>
    </ligand>
</feature>
<dbReference type="NCBIfam" id="TIGR01945">
    <property type="entry name" value="rnfC"/>
    <property type="match status" value="1"/>
</dbReference>
<keyword evidence="8" id="KW-1003">Cell membrane</keyword>
<accession>F8E894</accession>
<evidence type="ECO:0000256" key="4">
    <source>
        <dbReference type="ARBA" id="ARBA00022737"/>
    </source>
</evidence>
<keyword evidence="11" id="KW-1185">Reference proteome</keyword>
<comment type="cofactor">
    <cofactor evidence="8">
        <name>[4Fe-4S] cluster</name>
        <dbReference type="ChEBI" id="CHEBI:49883"/>
    </cofactor>
    <text evidence="8">Binds 2 [4Fe-4S] clusters per subunit.</text>
</comment>
<dbReference type="AlphaFoldDB" id="F8E894"/>